<evidence type="ECO:0000256" key="1">
    <source>
        <dbReference type="SAM" id="MobiDB-lite"/>
    </source>
</evidence>
<feature type="compositionally biased region" description="Basic and acidic residues" evidence="1">
    <location>
        <begin position="51"/>
        <end position="70"/>
    </location>
</feature>
<evidence type="ECO:0000313" key="3">
    <source>
        <dbReference type="Proteomes" id="UP000824219"/>
    </source>
</evidence>
<feature type="compositionally biased region" description="Basic and acidic residues" evidence="1">
    <location>
        <begin position="1"/>
        <end position="10"/>
    </location>
</feature>
<feature type="region of interest" description="Disordered" evidence="1">
    <location>
        <begin position="1"/>
        <end position="76"/>
    </location>
</feature>
<dbReference type="Proteomes" id="UP000824219">
    <property type="component" value="Linkage Group LG18"/>
</dbReference>
<reference evidence="2 3" key="1">
    <citation type="submission" date="2021-06" db="EMBL/GenBank/DDBJ databases">
        <title>Chromosome-level genome assembly of the red-tail catfish (Hemibagrus wyckioides).</title>
        <authorList>
            <person name="Shao F."/>
        </authorList>
    </citation>
    <scope>NUCLEOTIDE SEQUENCE [LARGE SCALE GENOMIC DNA]</scope>
    <source>
        <strain evidence="2">EC202008001</strain>
        <tissue evidence="2">Blood</tissue>
    </source>
</reference>
<accession>A0A9D3NHD5</accession>
<dbReference type="EMBL" id="JAHKSW010000018">
    <property type="protein sequence ID" value="KAG7320837.1"/>
    <property type="molecule type" value="Genomic_DNA"/>
</dbReference>
<comment type="caution">
    <text evidence="2">The sequence shown here is derived from an EMBL/GenBank/DDBJ whole genome shotgun (WGS) entry which is preliminary data.</text>
</comment>
<keyword evidence="3" id="KW-1185">Reference proteome</keyword>
<protein>
    <submittedName>
        <fullName evidence="2">Uncharacterized protein</fullName>
    </submittedName>
</protein>
<gene>
    <name evidence="2" type="ORF">KOW79_015252</name>
</gene>
<evidence type="ECO:0000313" key="2">
    <source>
        <dbReference type="EMBL" id="KAG7320837.1"/>
    </source>
</evidence>
<organism evidence="2 3">
    <name type="scientific">Hemibagrus wyckioides</name>
    <dbReference type="NCBI Taxonomy" id="337641"/>
    <lineage>
        <taxon>Eukaryota</taxon>
        <taxon>Metazoa</taxon>
        <taxon>Chordata</taxon>
        <taxon>Craniata</taxon>
        <taxon>Vertebrata</taxon>
        <taxon>Euteleostomi</taxon>
        <taxon>Actinopterygii</taxon>
        <taxon>Neopterygii</taxon>
        <taxon>Teleostei</taxon>
        <taxon>Ostariophysi</taxon>
        <taxon>Siluriformes</taxon>
        <taxon>Bagridae</taxon>
        <taxon>Hemibagrus</taxon>
    </lineage>
</organism>
<name>A0A9D3NHD5_9TELE</name>
<dbReference type="AlphaFoldDB" id="A0A9D3NHD5"/>
<sequence length="76" mass="8125">MGVEREGRDAEVDENQTRPAGAGDDSNRGRPDVATNPLAMPLPPLKGFKGRGKEGGRGEKKDLVKMEPPAKKQLTA</sequence>
<proteinExistence type="predicted"/>